<dbReference type="GO" id="GO:0008703">
    <property type="term" value="F:5-amino-6-(5-phosphoribosylamino)uracil reductase activity"/>
    <property type="evidence" value="ECO:0007669"/>
    <property type="project" value="InterPro"/>
</dbReference>
<dbReference type="GO" id="GO:0009231">
    <property type="term" value="P:riboflavin biosynthetic process"/>
    <property type="evidence" value="ECO:0007669"/>
    <property type="project" value="InterPro"/>
</dbReference>
<dbReference type="PANTHER" id="PTHR38011">
    <property type="entry name" value="DIHYDROFOLATE REDUCTASE FAMILY PROTEIN (AFU_ORTHOLOGUE AFUA_8G06820)"/>
    <property type="match status" value="1"/>
</dbReference>
<dbReference type="Pfam" id="PF01872">
    <property type="entry name" value="RibD_C"/>
    <property type="match status" value="1"/>
</dbReference>
<dbReference type="AlphaFoldDB" id="A0A1R4GVM0"/>
<dbReference type="SUPFAM" id="SSF53597">
    <property type="entry name" value="Dihydrofolate reductase-like"/>
    <property type="match status" value="1"/>
</dbReference>
<dbReference type="EC" id="1.5.1.3" evidence="2"/>
<protein>
    <submittedName>
        <fullName evidence="2">Dihydrofolate reductase</fullName>
        <ecNumber evidence="2">1.5.1.3</ecNumber>
    </submittedName>
</protein>
<feature type="domain" description="Bacterial bifunctional deaminase-reductase C-terminal" evidence="1">
    <location>
        <begin position="7"/>
        <end position="174"/>
    </location>
</feature>
<evidence type="ECO:0000259" key="1">
    <source>
        <dbReference type="Pfam" id="PF01872"/>
    </source>
</evidence>
<organism evidence="2 3">
    <name type="scientific">Arthrobacter rhombi</name>
    <dbReference type="NCBI Taxonomy" id="71253"/>
    <lineage>
        <taxon>Bacteria</taxon>
        <taxon>Bacillati</taxon>
        <taxon>Actinomycetota</taxon>
        <taxon>Actinomycetes</taxon>
        <taxon>Micrococcales</taxon>
        <taxon>Micrococcaceae</taxon>
        <taxon>Arthrobacter</taxon>
    </lineage>
</organism>
<dbReference type="EMBL" id="FUHW01000052">
    <property type="protein sequence ID" value="SJM72239.1"/>
    <property type="molecule type" value="Genomic_DNA"/>
</dbReference>
<keyword evidence="3" id="KW-1185">Reference proteome</keyword>
<dbReference type="InterPro" id="IPR024072">
    <property type="entry name" value="DHFR-like_dom_sf"/>
</dbReference>
<dbReference type="Gene3D" id="3.40.430.10">
    <property type="entry name" value="Dihydrofolate Reductase, subunit A"/>
    <property type="match status" value="1"/>
</dbReference>
<gene>
    <name evidence="2" type="ORF">FM101_14625</name>
</gene>
<proteinExistence type="predicted"/>
<reference evidence="2 3" key="1">
    <citation type="submission" date="2017-02" db="EMBL/GenBank/DDBJ databases">
        <authorList>
            <person name="Peterson S.W."/>
        </authorList>
    </citation>
    <scope>NUCLEOTIDE SEQUENCE [LARGE SCALE GENOMIC DNA]</scope>
    <source>
        <strain evidence="2 3">B Ar 00.02</strain>
    </source>
</reference>
<name>A0A1R4GVM0_9MICC</name>
<dbReference type="PANTHER" id="PTHR38011:SF11">
    <property type="entry name" value="2,5-DIAMINO-6-RIBOSYLAMINO-4(3H)-PYRIMIDINONE 5'-PHOSPHATE REDUCTASE"/>
    <property type="match status" value="1"/>
</dbReference>
<dbReference type="RefSeq" id="WP_087000928.1">
    <property type="nucleotide sequence ID" value="NZ_FUHW01000052.1"/>
</dbReference>
<evidence type="ECO:0000313" key="2">
    <source>
        <dbReference type="EMBL" id="SJM72239.1"/>
    </source>
</evidence>
<dbReference type="GO" id="GO:0004146">
    <property type="term" value="F:dihydrofolate reductase activity"/>
    <property type="evidence" value="ECO:0007669"/>
    <property type="project" value="UniProtKB-EC"/>
</dbReference>
<dbReference type="InterPro" id="IPR050765">
    <property type="entry name" value="Riboflavin_Biosynth_HTPR"/>
</dbReference>
<evidence type="ECO:0000313" key="3">
    <source>
        <dbReference type="Proteomes" id="UP000195913"/>
    </source>
</evidence>
<dbReference type="InterPro" id="IPR002734">
    <property type="entry name" value="RibDG_C"/>
</dbReference>
<sequence length="192" mass="21042">MTRFRYFVAASVDGYIADEHDSLDWLTTYDDYHVGFHDPAAAFLQEIGAVVMGADTYRWLGNHMSKTRAPWPYAGTPCWVFTHRELAAEAGADLTFIRGDVEEWAGDIAADAGEKDVWVLGGGGLAGQLLDSGYLDEVILFTIPLLLGGGRPLASLRAPLELSPTMSREYGRGVRETRYDVAKPPSVSRNVS</sequence>
<dbReference type="Proteomes" id="UP000195913">
    <property type="component" value="Unassembled WGS sequence"/>
</dbReference>
<accession>A0A1R4GVM0</accession>
<keyword evidence="2" id="KW-0560">Oxidoreductase</keyword>